<organism evidence="8">
    <name type="scientific">Rhipicephalus appendiculatus</name>
    <name type="common">Brown ear tick</name>
    <dbReference type="NCBI Taxonomy" id="34631"/>
    <lineage>
        <taxon>Eukaryota</taxon>
        <taxon>Metazoa</taxon>
        <taxon>Ecdysozoa</taxon>
        <taxon>Arthropoda</taxon>
        <taxon>Chelicerata</taxon>
        <taxon>Arachnida</taxon>
        <taxon>Acari</taxon>
        <taxon>Parasitiformes</taxon>
        <taxon>Ixodida</taxon>
        <taxon>Ixodoidea</taxon>
        <taxon>Ixodidae</taxon>
        <taxon>Rhipicephalinae</taxon>
        <taxon>Rhipicephalus</taxon>
        <taxon>Rhipicephalus</taxon>
    </lineage>
</organism>
<dbReference type="InterPro" id="IPR024079">
    <property type="entry name" value="MetalloPept_cat_dom_sf"/>
</dbReference>
<evidence type="ECO:0000259" key="7">
    <source>
        <dbReference type="Pfam" id="PF01400"/>
    </source>
</evidence>
<dbReference type="SUPFAM" id="SSF55486">
    <property type="entry name" value="Metalloproteases ('zincins'), catalytic domain"/>
    <property type="match status" value="1"/>
</dbReference>
<keyword evidence="6" id="KW-0732">Signal</keyword>
<evidence type="ECO:0000256" key="1">
    <source>
        <dbReference type="ARBA" id="ARBA00022670"/>
    </source>
</evidence>
<dbReference type="PANTHER" id="PTHR10127">
    <property type="entry name" value="DISCOIDIN, CUB, EGF, LAMININ , AND ZINC METALLOPROTEASE DOMAIN CONTAINING"/>
    <property type="match status" value="1"/>
</dbReference>
<evidence type="ECO:0000256" key="5">
    <source>
        <dbReference type="ARBA" id="ARBA00023049"/>
    </source>
</evidence>
<keyword evidence="3 6" id="KW-0378">Hydrolase</keyword>
<protein>
    <recommendedName>
        <fullName evidence="6">Metalloendopeptidase</fullName>
        <ecNumber evidence="6">3.4.24.-</ecNumber>
    </recommendedName>
</protein>
<dbReference type="PRINTS" id="PR00480">
    <property type="entry name" value="ASTACIN"/>
</dbReference>
<keyword evidence="4 6" id="KW-0862">Zinc</keyword>
<evidence type="ECO:0000256" key="2">
    <source>
        <dbReference type="ARBA" id="ARBA00022723"/>
    </source>
</evidence>
<evidence type="ECO:0000256" key="3">
    <source>
        <dbReference type="ARBA" id="ARBA00022801"/>
    </source>
</evidence>
<keyword evidence="5 6" id="KW-0482">Metalloprotease</keyword>
<dbReference type="InterPro" id="IPR001506">
    <property type="entry name" value="Peptidase_M12A"/>
</dbReference>
<reference evidence="8" key="1">
    <citation type="journal article" date="2016" name="Ticks Tick Borne Dis.">
        <title>De novo assembly and annotation of the salivary gland transcriptome of Rhipicephalus appendiculatus male and female ticks during blood feeding.</title>
        <authorList>
            <person name="de Castro M.H."/>
            <person name="de Klerk D."/>
            <person name="Pienaar R."/>
            <person name="Latif A.A."/>
            <person name="Rees D.J."/>
            <person name="Mans B.J."/>
        </authorList>
    </citation>
    <scope>NUCLEOTIDE SEQUENCE</scope>
    <source>
        <tissue evidence="8">Salivary glands</tissue>
    </source>
</reference>
<dbReference type="PANTHER" id="PTHR10127:SF780">
    <property type="entry name" value="METALLOENDOPEPTIDASE"/>
    <property type="match status" value="1"/>
</dbReference>
<feature type="domain" description="Peptidase M12A" evidence="7">
    <location>
        <begin position="144"/>
        <end position="213"/>
    </location>
</feature>
<sequence length="268" mass="30898">MRTPRFGIFPAVVLSVLVLKCHAETALSKWSRFATAAKLQIYPDTTVTYYVDPDISKNVSFMKTFLDAVKKINDYTCVQMLRAPHEEGVDILIYGPSTIEDQSNKEPHCSGSGVRGSRISFQLNHISTHFVLRVLLRCLAPLEYEHLRSDRDDHVVIFWKNIKDGHEEEFMKSSIYPPDIPGFPGYTHGSVLTVPMNYLSKNGRKTYAPKNAIHNDDYRRIKMKVDAQRVRLYYRQLMFTIIQNKTMQHYKIKTSKMGPKKSCAEDLM</sequence>
<dbReference type="GO" id="GO:0006508">
    <property type="term" value="P:proteolysis"/>
    <property type="evidence" value="ECO:0007669"/>
    <property type="project" value="UniProtKB-KW"/>
</dbReference>
<dbReference type="GO" id="GO:0046872">
    <property type="term" value="F:metal ion binding"/>
    <property type="evidence" value="ECO:0007669"/>
    <property type="project" value="UniProtKB-KW"/>
</dbReference>
<dbReference type="EC" id="3.4.24.-" evidence="6"/>
<comment type="cofactor">
    <cofactor evidence="6">
        <name>Zn(2+)</name>
        <dbReference type="ChEBI" id="CHEBI:29105"/>
    </cofactor>
    <text evidence="6">Binds 1 zinc ion per subunit.</text>
</comment>
<dbReference type="Gene3D" id="3.40.390.10">
    <property type="entry name" value="Collagenase (Catalytic Domain)"/>
    <property type="match status" value="1"/>
</dbReference>
<evidence type="ECO:0000256" key="6">
    <source>
        <dbReference type="RuleBase" id="RU361183"/>
    </source>
</evidence>
<dbReference type="AlphaFoldDB" id="A0A131YHL7"/>
<dbReference type="EMBL" id="GEDV01010519">
    <property type="protein sequence ID" value="JAP78038.1"/>
    <property type="molecule type" value="Transcribed_RNA"/>
</dbReference>
<evidence type="ECO:0000313" key="8">
    <source>
        <dbReference type="EMBL" id="JAP78038.1"/>
    </source>
</evidence>
<keyword evidence="1 6" id="KW-0645">Protease</keyword>
<dbReference type="GO" id="GO:0004222">
    <property type="term" value="F:metalloendopeptidase activity"/>
    <property type="evidence" value="ECO:0007669"/>
    <property type="project" value="UniProtKB-UniRule"/>
</dbReference>
<proteinExistence type="predicted"/>
<feature type="chain" id="PRO_5007229943" description="Metalloendopeptidase" evidence="6">
    <location>
        <begin position="24"/>
        <end position="268"/>
    </location>
</feature>
<evidence type="ECO:0000256" key="4">
    <source>
        <dbReference type="ARBA" id="ARBA00022833"/>
    </source>
</evidence>
<accession>A0A131YHL7</accession>
<keyword evidence="2 6" id="KW-0479">Metal-binding</keyword>
<dbReference type="Pfam" id="PF01400">
    <property type="entry name" value="Astacin"/>
    <property type="match status" value="1"/>
</dbReference>
<feature type="signal peptide" evidence="6">
    <location>
        <begin position="1"/>
        <end position="23"/>
    </location>
</feature>
<name>A0A131YHL7_RHIAP</name>